<dbReference type="Proteomes" id="UP001597011">
    <property type="component" value="Unassembled WGS sequence"/>
</dbReference>
<keyword evidence="3" id="KW-1185">Reference proteome</keyword>
<sequence length="193" mass="22141">MSILLFSAFLITLILIIRYFVSSNKVNGLKLLTIFGIIIGISALIINSLFKRNFAASTPENIQIENLTAKNLKIYAIAFWDNNWNGTSVHVTYDKELKPNKKSDFWIENDGNNEFWIVAKNKQNGIEYLNVITEKESNFDFKITKTQNIEPEKVAMAKELILKTDENEQMESFAFWTNIILIGVLILSLIKIT</sequence>
<reference evidence="3" key="1">
    <citation type="journal article" date="2019" name="Int. J. Syst. Evol. Microbiol.">
        <title>The Global Catalogue of Microorganisms (GCM) 10K type strain sequencing project: providing services to taxonomists for standard genome sequencing and annotation.</title>
        <authorList>
            <consortium name="The Broad Institute Genomics Platform"/>
            <consortium name="The Broad Institute Genome Sequencing Center for Infectious Disease"/>
            <person name="Wu L."/>
            <person name="Ma J."/>
        </authorList>
    </citation>
    <scope>NUCLEOTIDE SEQUENCE [LARGE SCALE GENOMIC DNA]</scope>
    <source>
        <strain evidence="3">CCUG 60529</strain>
    </source>
</reference>
<organism evidence="2 3">
    <name type="scientific">Mariniflexile aquimaris</name>
    <dbReference type="NCBI Taxonomy" id="881009"/>
    <lineage>
        <taxon>Bacteria</taxon>
        <taxon>Pseudomonadati</taxon>
        <taxon>Bacteroidota</taxon>
        <taxon>Flavobacteriia</taxon>
        <taxon>Flavobacteriales</taxon>
        <taxon>Flavobacteriaceae</taxon>
        <taxon>Mariniflexile</taxon>
    </lineage>
</organism>
<comment type="caution">
    <text evidence="2">The sequence shown here is derived from an EMBL/GenBank/DDBJ whole genome shotgun (WGS) entry which is preliminary data.</text>
</comment>
<keyword evidence="1" id="KW-0812">Transmembrane</keyword>
<evidence type="ECO:0000256" key="1">
    <source>
        <dbReference type="SAM" id="Phobius"/>
    </source>
</evidence>
<evidence type="ECO:0000313" key="2">
    <source>
        <dbReference type="EMBL" id="MFD0836430.1"/>
    </source>
</evidence>
<feature type="transmembrane region" description="Helical" evidence="1">
    <location>
        <begin position="32"/>
        <end position="50"/>
    </location>
</feature>
<accession>A0ABW3BTD2</accession>
<keyword evidence="1" id="KW-1133">Transmembrane helix</keyword>
<evidence type="ECO:0000313" key="3">
    <source>
        <dbReference type="Proteomes" id="UP001597011"/>
    </source>
</evidence>
<protein>
    <submittedName>
        <fullName evidence="2">Uncharacterized protein</fullName>
    </submittedName>
</protein>
<proteinExistence type="predicted"/>
<name>A0ABW3BTD2_9FLAO</name>
<feature type="transmembrane region" description="Helical" evidence="1">
    <location>
        <begin position="173"/>
        <end position="192"/>
    </location>
</feature>
<keyword evidence="1" id="KW-0472">Membrane</keyword>
<dbReference type="RefSeq" id="WP_379942461.1">
    <property type="nucleotide sequence ID" value="NZ_JBHTIB010000012.1"/>
</dbReference>
<dbReference type="EMBL" id="JBHTIB010000012">
    <property type="protein sequence ID" value="MFD0836430.1"/>
    <property type="molecule type" value="Genomic_DNA"/>
</dbReference>
<gene>
    <name evidence="2" type="ORF">ACFQ0I_11670</name>
</gene>